<feature type="non-terminal residue" evidence="1">
    <location>
        <position position="354"/>
    </location>
</feature>
<keyword evidence="2" id="KW-1185">Reference proteome</keyword>
<protein>
    <submittedName>
        <fullName evidence="1">Uncharacterized protein</fullName>
    </submittedName>
</protein>
<sequence>MTKQAIKPVYAQHDITIPRLYNKQEISETLENHQCTDCKPYVAIFECKPPKHVLPFVPGKLKAKIHPPIAVTVDYPPEPVKQSFFDSIIEDYCNATKSEVLEEGGCTVCGQLKPLSCMTSKKQLSGLFGVLQVEGVAKIERETSSEPEWNNEPVVDLACDKVCEECRIALRKVKIPANALANGLWIGPVPEVLKDLRFVEKLLISKVRLIGSVVRVASGFHKMKAHVVAFENPIPKIYAKLPPPVTDLDDVLAILFTGPSKPTPEDYKRVPFLIRRNNVAAALEWLKVNHKDYHDIEIDYGTLQEYPEHEPPVTVQYKAVSTQKGTEETSLIDQNEEEGVDTGMCPFTVHGLTG</sequence>
<dbReference type="Proteomes" id="UP000308600">
    <property type="component" value="Unassembled WGS sequence"/>
</dbReference>
<evidence type="ECO:0000313" key="1">
    <source>
        <dbReference type="EMBL" id="TFK66986.1"/>
    </source>
</evidence>
<accession>A0ACD3AN85</accession>
<gene>
    <name evidence="1" type="ORF">BDN72DRAFT_771328</name>
</gene>
<organism evidence="1 2">
    <name type="scientific">Pluteus cervinus</name>
    <dbReference type="NCBI Taxonomy" id="181527"/>
    <lineage>
        <taxon>Eukaryota</taxon>
        <taxon>Fungi</taxon>
        <taxon>Dikarya</taxon>
        <taxon>Basidiomycota</taxon>
        <taxon>Agaricomycotina</taxon>
        <taxon>Agaricomycetes</taxon>
        <taxon>Agaricomycetidae</taxon>
        <taxon>Agaricales</taxon>
        <taxon>Pluteineae</taxon>
        <taxon>Pluteaceae</taxon>
        <taxon>Pluteus</taxon>
    </lineage>
</organism>
<proteinExistence type="predicted"/>
<evidence type="ECO:0000313" key="2">
    <source>
        <dbReference type="Proteomes" id="UP000308600"/>
    </source>
</evidence>
<name>A0ACD3AN85_9AGAR</name>
<reference evidence="1 2" key="1">
    <citation type="journal article" date="2019" name="Nat. Ecol. Evol.">
        <title>Megaphylogeny resolves global patterns of mushroom evolution.</title>
        <authorList>
            <person name="Varga T."/>
            <person name="Krizsan K."/>
            <person name="Foldi C."/>
            <person name="Dima B."/>
            <person name="Sanchez-Garcia M."/>
            <person name="Sanchez-Ramirez S."/>
            <person name="Szollosi G.J."/>
            <person name="Szarkandi J.G."/>
            <person name="Papp V."/>
            <person name="Albert L."/>
            <person name="Andreopoulos W."/>
            <person name="Angelini C."/>
            <person name="Antonin V."/>
            <person name="Barry K.W."/>
            <person name="Bougher N.L."/>
            <person name="Buchanan P."/>
            <person name="Buyck B."/>
            <person name="Bense V."/>
            <person name="Catcheside P."/>
            <person name="Chovatia M."/>
            <person name="Cooper J."/>
            <person name="Damon W."/>
            <person name="Desjardin D."/>
            <person name="Finy P."/>
            <person name="Geml J."/>
            <person name="Haridas S."/>
            <person name="Hughes K."/>
            <person name="Justo A."/>
            <person name="Karasinski D."/>
            <person name="Kautmanova I."/>
            <person name="Kiss B."/>
            <person name="Kocsube S."/>
            <person name="Kotiranta H."/>
            <person name="LaButti K.M."/>
            <person name="Lechner B.E."/>
            <person name="Liimatainen K."/>
            <person name="Lipzen A."/>
            <person name="Lukacs Z."/>
            <person name="Mihaltcheva S."/>
            <person name="Morgado L.N."/>
            <person name="Niskanen T."/>
            <person name="Noordeloos M.E."/>
            <person name="Ohm R.A."/>
            <person name="Ortiz-Santana B."/>
            <person name="Ovrebo C."/>
            <person name="Racz N."/>
            <person name="Riley R."/>
            <person name="Savchenko A."/>
            <person name="Shiryaev A."/>
            <person name="Soop K."/>
            <person name="Spirin V."/>
            <person name="Szebenyi C."/>
            <person name="Tomsovsky M."/>
            <person name="Tulloss R.E."/>
            <person name="Uehling J."/>
            <person name="Grigoriev I.V."/>
            <person name="Vagvolgyi C."/>
            <person name="Papp T."/>
            <person name="Martin F.M."/>
            <person name="Miettinen O."/>
            <person name="Hibbett D.S."/>
            <person name="Nagy L.G."/>
        </authorList>
    </citation>
    <scope>NUCLEOTIDE SEQUENCE [LARGE SCALE GENOMIC DNA]</scope>
    <source>
        <strain evidence="1 2">NL-1719</strain>
    </source>
</reference>
<dbReference type="EMBL" id="ML208388">
    <property type="protein sequence ID" value="TFK66986.1"/>
    <property type="molecule type" value="Genomic_DNA"/>
</dbReference>